<dbReference type="AlphaFoldDB" id="A0A1A9WHT3"/>
<comment type="subcellular location">
    <subcellularLocation>
        <location evidence="4">Endoplasmic reticulum membrane</location>
        <topology evidence="4">Peripheral membrane protein</topology>
    </subcellularLocation>
    <subcellularLocation>
        <location evidence="3">Microsome membrane</location>
        <topology evidence="3">Peripheral membrane protein</topology>
    </subcellularLocation>
</comment>
<evidence type="ECO:0000256" key="10">
    <source>
        <dbReference type="ARBA" id="ARBA00023002"/>
    </source>
</evidence>
<dbReference type="PANTHER" id="PTHR24300">
    <property type="entry name" value="CYTOCHROME P450 508A4-RELATED"/>
    <property type="match status" value="1"/>
</dbReference>
<dbReference type="Proteomes" id="UP000091820">
    <property type="component" value="Unassembled WGS sequence"/>
</dbReference>
<evidence type="ECO:0000256" key="12">
    <source>
        <dbReference type="ARBA" id="ARBA00023033"/>
    </source>
</evidence>
<keyword evidence="9" id="KW-0492">Microsome</keyword>
<dbReference type="EnsemblMetazoa" id="GBRI020320-RA">
    <property type="protein sequence ID" value="GBRI020320-PA"/>
    <property type="gene ID" value="GBRI020320"/>
</dbReference>
<keyword evidence="12 15" id="KW-0503">Monooxygenase</keyword>
<dbReference type="GO" id="GO:0005506">
    <property type="term" value="F:iron ion binding"/>
    <property type="evidence" value="ECO:0007669"/>
    <property type="project" value="InterPro"/>
</dbReference>
<keyword evidence="11 14" id="KW-0408">Iron</keyword>
<keyword evidence="6 14" id="KW-0349">Heme</keyword>
<dbReference type="GO" id="GO:0006805">
    <property type="term" value="P:xenobiotic metabolic process"/>
    <property type="evidence" value="ECO:0007669"/>
    <property type="project" value="TreeGrafter"/>
</dbReference>
<evidence type="ECO:0000256" key="11">
    <source>
        <dbReference type="ARBA" id="ARBA00023004"/>
    </source>
</evidence>
<comment type="cofactor">
    <cofactor evidence="1 14">
        <name>heme</name>
        <dbReference type="ChEBI" id="CHEBI:30413"/>
    </cofactor>
</comment>
<evidence type="ECO:0000256" key="2">
    <source>
        <dbReference type="ARBA" id="ARBA00003690"/>
    </source>
</evidence>
<evidence type="ECO:0008006" key="18">
    <source>
        <dbReference type="Google" id="ProtNLM"/>
    </source>
</evidence>
<dbReference type="InterPro" id="IPR002401">
    <property type="entry name" value="Cyt_P450_E_grp-I"/>
</dbReference>
<evidence type="ECO:0000256" key="15">
    <source>
        <dbReference type="RuleBase" id="RU000461"/>
    </source>
</evidence>
<proteinExistence type="inferred from homology"/>
<dbReference type="PRINTS" id="PR00385">
    <property type="entry name" value="P450"/>
</dbReference>
<evidence type="ECO:0000256" key="6">
    <source>
        <dbReference type="ARBA" id="ARBA00022617"/>
    </source>
</evidence>
<feature type="binding site" description="axial binding residue" evidence="14">
    <location>
        <position position="389"/>
    </location>
    <ligand>
        <name>heme</name>
        <dbReference type="ChEBI" id="CHEBI:30413"/>
    </ligand>
    <ligandPart>
        <name>Fe</name>
        <dbReference type="ChEBI" id="CHEBI:18248"/>
    </ligandPart>
</feature>
<reference evidence="17" key="1">
    <citation type="submission" date="2014-03" db="EMBL/GenBank/DDBJ databases">
        <authorList>
            <person name="Aksoy S."/>
            <person name="Warren W."/>
            <person name="Wilson R.K."/>
        </authorList>
    </citation>
    <scope>NUCLEOTIDE SEQUENCE [LARGE SCALE GENOMIC DNA]</scope>
    <source>
        <strain evidence="17">IAEA</strain>
    </source>
</reference>
<dbReference type="Pfam" id="PF00067">
    <property type="entry name" value="p450"/>
    <property type="match status" value="1"/>
</dbReference>
<keyword evidence="8" id="KW-0256">Endoplasmic reticulum</keyword>
<accession>A0A1A9WHT3</accession>
<evidence type="ECO:0000256" key="14">
    <source>
        <dbReference type="PIRSR" id="PIRSR602401-1"/>
    </source>
</evidence>
<comment type="function">
    <text evidence="2">May be involved in the metabolism of insect hormones and in the breakdown of synthetic insecticides.</text>
</comment>
<keyword evidence="10 15" id="KW-0560">Oxidoreductase</keyword>
<reference evidence="16" key="2">
    <citation type="submission" date="2020-05" db="UniProtKB">
        <authorList>
            <consortium name="EnsemblMetazoa"/>
        </authorList>
    </citation>
    <scope>IDENTIFICATION</scope>
    <source>
        <strain evidence="16">IAEA</strain>
    </source>
</reference>
<evidence type="ECO:0000313" key="16">
    <source>
        <dbReference type="EnsemblMetazoa" id="GBRI020320-PA"/>
    </source>
</evidence>
<protein>
    <recommendedName>
        <fullName evidence="18">Cytochrome P450</fullName>
    </recommendedName>
</protein>
<evidence type="ECO:0000256" key="4">
    <source>
        <dbReference type="ARBA" id="ARBA00004406"/>
    </source>
</evidence>
<evidence type="ECO:0000256" key="8">
    <source>
        <dbReference type="ARBA" id="ARBA00022824"/>
    </source>
</evidence>
<sequence length="445" mass="52184">MGPYPIIAVHNAEGVREVLNRTEFDGRPGIFLAQMRAPNDELLGIFFREGPFWKEQRRFVLRYLRDFGFGRRFMELELVIQEELNDMLDLIRNGPKFDHEKPYCKKDGGMRIFLPYFFSPFVANSLFHIVCNERMPRSEQANLWELIHYGLQFQRTADDYGKMLSIMPWIRYIFPNWSSYNKLKESNIFLFKYFEKIVDRHIKTYDESYQRNFLDKYIKEMRQAELEGNTEDTTFTHNQFIISLIDFTFPAFTAIGVQLSFLIQYFLLYPEIQKRIQNEIDNVVGAGRAPTLSDRQFMPYTEATLREIMRIETLVPSSIPHKALVDTELMGYKIPKDTLVVPSLYAYHNDKRVWGDPENFRPERFLDDQGDLCLKKDVSFPFGAGKRLCAGETFARNMLFLITATICQNFNCILGDGDVLPDLSTTLSGLVTSPMNYWVQLEERT</sequence>
<dbReference type="InterPro" id="IPR017972">
    <property type="entry name" value="Cyt_P450_CS"/>
</dbReference>
<keyword evidence="13" id="KW-0472">Membrane</keyword>
<evidence type="ECO:0000256" key="5">
    <source>
        <dbReference type="ARBA" id="ARBA00010617"/>
    </source>
</evidence>
<dbReference type="InterPro" id="IPR036396">
    <property type="entry name" value="Cyt_P450_sf"/>
</dbReference>
<dbReference type="FunFam" id="1.10.630.10:FF:000238">
    <property type="entry name" value="Cytochrome P450 2A6"/>
    <property type="match status" value="1"/>
</dbReference>
<evidence type="ECO:0000256" key="1">
    <source>
        <dbReference type="ARBA" id="ARBA00001971"/>
    </source>
</evidence>
<dbReference type="STRING" id="37001.A0A1A9WHT3"/>
<dbReference type="PANTHER" id="PTHR24300:SF376">
    <property type="entry name" value="CYTOCHROME P450 15A1"/>
    <property type="match status" value="1"/>
</dbReference>
<evidence type="ECO:0000256" key="13">
    <source>
        <dbReference type="ARBA" id="ARBA00023136"/>
    </source>
</evidence>
<dbReference type="GO" id="GO:0016712">
    <property type="term" value="F:oxidoreductase activity, acting on paired donors, with incorporation or reduction of molecular oxygen, reduced flavin or flavoprotein as one donor, and incorporation of one atom of oxygen"/>
    <property type="evidence" value="ECO:0007669"/>
    <property type="project" value="TreeGrafter"/>
</dbReference>
<organism evidence="16 17">
    <name type="scientific">Glossina brevipalpis</name>
    <dbReference type="NCBI Taxonomy" id="37001"/>
    <lineage>
        <taxon>Eukaryota</taxon>
        <taxon>Metazoa</taxon>
        <taxon>Ecdysozoa</taxon>
        <taxon>Arthropoda</taxon>
        <taxon>Hexapoda</taxon>
        <taxon>Insecta</taxon>
        <taxon>Pterygota</taxon>
        <taxon>Neoptera</taxon>
        <taxon>Endopterygota</taxon>
        <taxon>Diptera</taxon>
        <taxon>Brachycera</taxon>
        <taxon>Muscomorpha</taxon>
        <taxon>Hippoboscoidea</taxon>
        <taxon>Glossinidae</taxon>
        <taxon>Glossina</taxon>
    </lineage>
</organism>
<dbReference type="SUPFAM" id="SSF48264">
    <property type="entry name" value="Cytochrome P450"/>
    <property type="match status" value="1"/>
</dbReference>
<dbReference type="GO" id="GO:0006082">
    <property type="term" value="P:organic acid metabolic process"/>
    <property type="evidence" value="ECO:0007669"/>
    <property type="project" value="TreeGrafter"/>
</dbReference>
<dbReference type="PRINTS" id="PR00463">
    <property type="entry name" value="EP450I"/>
</dbReference>
<dbReference type="GO" id="GO:0020037">
    <property type="term" value="F:heme binding"/>
    <property type="evidence" value="ECO:0007669"/>
    <property type="project" value="InterPro"/>
</dbReference>
<keyword evidence="7 14" id="KW-0479">Metal-binding</keyword>
<comment type="similarity">
    <text evidence="5 15">Belongs to the cytochrome P450 family.</text>
</comment>
<dbReference type="Gene3D" id="1.10.630.10">
    <property type="entry name" value="Cytochrome P450"/>
    <property type="match status" value="1"/>
</dbReference>
<evidence type="ECO:0000313" key="17">
    <source>
        <dbReference type="Proteomes" id="UP000091820"/>
    </source>
</evidence>
<dbReference type="GO" id="GO:0005789">
    <property type="term" value="C:endoplasmic reticulum membrane"/>
    <property type="evidence" value="ECO:0007669"/>
    <property type="project" value="UniProtKB-SubCell"/>
</dbReference>
<evidence type="ECO:0000256" key="3">
    <source>
        <dbReference type="ARBA" id="ARBA00004174"/>
    </source>
</evidence>
<dbReference type="PROSITE" id="PS00086">
    <property type="entry name" value="CYTOCHROME_P450"/>
    <property type="match status" value="1"/>
</dbReference>
<evidence type="ECO:0000256" key="9">
    <source>
        <dbReference type="ARBA" id="ARBA00022848"/>
    </source>
</evidence>
<name>A0A1A9WHT3_9MUSC</name>
<evidence type="ECO:0000256" key="7">
    <source>
        <dbReference type="ARBA" id="ARBA00022723"/>
    </source>
</evidence>
<dbReference type="VEuPathDB" id="VectorBase:GBRI020320"/>
<dbReference type="InterPro" id="IPR050182">
    <property type="entry name" value="Cytochrome_P450_fam2"/>
</dbReference>
<dbReference type="InterPro" id="IPR001128">
    <property type="entry name" value="Cyt_P450"/>
</dbReference>
<keyword evidence="17" id="KW-1185">Reference proteome</keyword>
<dbReference type="GO" id="GO:0008395">
    <property type="term" value="F:steroid hydroxylase activity"/>
    <property type="evidence" value="ECO:0007669"/>
    <property type="project" value="TreeGrafter"/>
</dbReference>